<dbReference type="FunFam" id="3.30.230.70:FF:000001">
    <property type="entry name" value="Polyribonucleotide nucleotidyltransferase"/>
    <property type="match status" value="1"/>
</dbReference>
<comment type="similarity">
    <text evidence="1 8">Belongs to the polyribonucleotide nucleotidyltransferase family.</text>
</comment>
<keyword evidence="12" id="KW-1185">Reference proteome</keyword>
<keyword evidence="6 8" id="KW-0460">Magnesium</keyword>
<dbReference type="PANTHER" id="PTHR11252:SF0">
    <property type="entry name" value="POLYRIBONUCLEOTIDE NUCLEOTIDYLTRANSFERASE 1, MITOCHONDRIAL"/>
    <property type="match status" value="1"/>
</dbReference>
<dbReference type="GO" id="GO:0006402">
    <property type="term" value="P:mRNA catabolic process"/>
    <property type="evidence" value="ECO:0007669"/>
    <property type="project" value="UniProtKB-UniRule"/>
</dbReference>
<comment type="cofactor">
    <cofactor evidence="8">
        <name>Mg(2+)</name>
        <dbReference type="ChEBI" id="CHEBI:18420"/>
    </cofactor>
</comment>
<dbReference type="Pfam" id="PF01138">
    <property type="entry name" value="RNase_PH"/>
    <property type="match status" value="2"/>
</dbReference>
<protein>
    <recommendedName>
        <fullName evidence="8">Polyribonucleotide nucleotidyltransferase</fullName>
        <ecNumber evidence="8">2.7.7.8</ecNumber>
    </recommendedName>
    <alternativeName>
        <fullName evidence="8">Polynucleotide phosphorylase</fullName>
        <shortName evidence="8">PNPase</shortName>
    </alternativeName>
</protein>
<feature type="compositionally biased region" description="Gly residues" evidence="9">
    <location>
        <begin position="735"/>
        <end position="746"/>
    </location>
</feature>
<dbReference type="SUPFAM" id="SSF54791">
    <property type="entry name" value="Eukaryotic type KH-domain (KH-domain type I)"/>
    <property type="match status" value="1"/>
</dbReference>
<dbReference type="NCBIfam" id="NF008805">
    <property type="entry name" value="PRK11824.1"/>
    <property type="match status" value="1"/>
</dbReference>
<dbReference type="PROSITE" id="PS50126">
    <property type="entry name" value="S1"/>
    <property type="match status" value="1"/>
</dbReference>
<evidence type="ECO:0000256" key="8">
    <source>
        <dbReference type="HAMAP-Rule" id="MF_01595"/>
    </source>
</evidence>
<dbReference type="Pfam" id="PF03725">
    <property type="entry name" value="RNase_PH_C"/>
    <property type="match status" value="1"/>
</dbReference>
<dbReference type="EMBL" id="CP062983">
    <property type="protein sequence ID" value="QPC85260.1"/>
    <property type="molecule type" value="Genomic_DNA"/>
</dbReference>
<dbReference type="InterPro" id="IPR012340">
    <property type="entry name" value="NA-bd_OB-fold"/>
</dbReference>
<keyword evidence="3 8" id="KW-0808">Transferase</keyword>
<feature type="binding site" evidence="8">
    <location>
        <position position="483"/>
    </location>
    <ligand>
        <name>Mg(2+)</name>
        <dbReference type="ChEBI" id="CHEBI:18420"/>
    </ligand>
</feature>
<evidence type="ECO:0000256" key="4">
    <source>
        <dbReference type="ARBA" id="ARBA00022695"/>
    </source>
</evidence>
<dbReference type="KEGG" id="pmet:G4Y79_19700"/>
<dbReference type="GO" id="GO:0000287">
    <property type="term" value="F:magnesium ion binding"/>
    <property type="evidence" value="ECO:0007669"/>
    <property type="project" value="UniProtKB-UniRule"/>
</dbReference>
<dbReference type="InterPro" id="IPR036345">
    <property type="entry name" value="ExoRNase_PH_dom2_sf"/>
</dbReference>
<keyword evidence="4 8" id="KW-0548">Nucleotidyltransferase</keyword>
<evidence type="ECO:0000259" key="10">
    <source>
        <dbReference type="PROSITE" id="PS50126"/>
    </source>
</evidence>
<dbReference type="InterPro" id="IPR003029">
    <property type="entry name" value="S1_domain"/>
</dbReference>
<feature type="region of interest" description="Disordered" evidence="9">
    <location>
        <begin position="695"/>
        <end position="746"/>
    </location>
</feature>
<dbReference type="CDD" id="cd11363">
    <property type="entry name" value="RNase_PH_PNPase_1"/>
    <property type="match status" value="1"/>
</dbReference>
<dbReference type="Pfam" id="PF03726">
    <property type="entry name" value="PNPase"/>
    <property type="match status" value="1"/>
</dbReference>
<sequence>MGGEEVTIETGRLAQQAGGSVTVRVGDTMIFCTATMSKSIREGLDFFPLSVDYEEKLYAAGRIPGSFMRREGRPSDRAILISRVIDRTLRPLFPKNMLNEVQIILTSLSTDQEHQIDMLGIIAASTALMISDVPWDGPVAGVRIGLIDDELVVNPLVSQMENSKLDLRVSGTSNAINMVECNADEVDEETMIRALTLAQEAIQPIIALQEKIREAVGKEKSDYVTQPHDDELEAEIRAAYSDRIAALIREHSERHARKEAMDALEEEVLASYVIRNESLPEEGQVSLKFVAKAVDTVFAEQVRSRTVNEGIRADGRDLTTIRPLSAAVDIVPRVHGTGLFQRGETQVLTVATLGTPRDSQLIDDLTLEDSKRYLHHYNFPPYSTGETRPLRGPKRREIGHGALAENALLPMIPDEKEFPYTIRLVSEVMSSNGSTSMASVCGSTLALMDAGVPIKRPVGGIAMGLIKEEDKVAVLTDIQGLEDHIGDMDFKVAGTEVGITALQMDIKISGVTEDVMRQALSQARDARMQILGVMRQAIEAPREDLKESAPRMISLKIDPEKIGAVIGPGGKTVRSIQDTLNVKIDIQEDGTVFVAGDDGPTVYKARDRIQGLVEEAKVGAVYTGKITRLEDYGVFVEFLPGKEGLVHVSQLADYRVESVRDEFNMDDEIMVMVTDVDPTGRVRLSRQAVLEGWTVEEARERDSGGRGGRRSSGGGGGGDRRGGGGGNRGGDRRGGGGGGGNRGRRD</sequence>
<dbReference type="Gene3D" id="3.30.230.70">
    <property type="entry name" value="GHMP Kinase, N-terminal domain"/>
    <property type="match status" value="2"/>
</dbReference>
<dbReference type="Proteomes" id="UP000594468">
    <property type="component" value="Chromosome"/>
</dbReference>
<feature type="binding site" evidence="8">
    <location>
        <position position="489"/>
    </location>
    <ligand>
        <name>Mg(2+)</name>
        <dbReference type="ChEBI" id="CHEBI:18420"/>
    </ligand>
</feature>
<evidence type="ECO:0000256" key="7">
    <source>
        <dbReference type="ARBA" id="ARBA00022884"/>
    </source>
</evidence>
<dbReference type="SUPFAM" id="SSF55666">
    <property type="entry name" value="Ribonuclease PH domain 2-like"/>
    <property type="match status" value="2"/>
</dbReference>
<organism evidence="11 12">
    <name type="scientific">Phototrophicus methaneseepsis</name>
    <dbReference type="NCBI Taxonomy" id="2710758"/>
    <lineage>
        <taxon>Bacteria</taxon>
        <taxon>Bacillati</taxon>
        <taxon>Chloroflexota</taxon>
        <taxon>Candidatus Thermofontia</taxon>
        <taxon>Phototrophicales</taxon>
        <taxon>Phototrophicaceae</taxon>
        <taxon>Phototrophicus</taxon>
    </lineage>
</organism>
<dbReference type="Pfam" id="PF00575">
    <property type="entry name" value="S1"/>
    <property type="match status" value="1"/>
</dbReference>
<dbReference type="SMART" id="SM00322">
    <property type="entry name" value="KH"/>
    <property type="match status" value="1"/>
</dbReference>
<dbReference type="InterPro" id="IPR027408">
    <property type="entry name" value="PNPase/RNase_PH_dom_sf"/>
</dbReference>
<evidence type="ECO:0000313" key="11">
    <source>
        <dbReference type="EMBL" id="QPC85260.1"/>
    </source>
</evidence>
<name>A0A7S8IG00_9CHLR</name>
<dbReference type="GO" id="GO:0004654">
    <property type="term" value="F:polyribonucleotide nucleotidyltransferase activity"/>
    <property type="evidence" value="ECO:0007669"/>
    <property type="project" value="UniProtKB-UniRule"/>
</dbReference>
<dbReference type="InterPro" id="IPR015848">
    <property type="entry name" value="PNPase_PH_RNA-bd_bac/org-type"/>
</dbReference>
<dbReference type="NCBIfam" id="TIGR03591">
    <property type="entry name" value="polynuc_phos"/>
    <property type="match status" value="1"/>
</dbReference>
<reference evidence="11 12" key="1">
    <citation type="submission" date="2020-02" db="EMBL/GenBank/DDBJ databases">
        <authorList>
            <person name="Zheng R.K."/>
            <person name="Sun C.M."/>
        </authorList>
    </citation>
    <scope>NUCLEOTIDE SEQUENCE [LARGE SCALE GENOMIC DNA]</scope>
    <source>
        <strain evidence="12">rifampicinis</strain>
    </source>
</reference>
<comment type="subcellular location">
    <subcellularLocation>
        <location evidence="8">Cytoplasm</location>
    </subcellularLocation>
</comment>
<dbReference type="GO" id="GO:0000175">
    <property type="term" value="F:3'-5'-RNA exonuclease activity"/>
    <property type="evidence" value="ECO:0007669"/>
    <property type="project" value="TreeGrafter"/>
</dbReference>
<dbReference type="FunFam" id="3.30.1370.10:FF:000001">
    <property type="entry name" value="Polyribonucleotide nucleotidyltransferase"/>
    <property type="match status" value="1"/>
</dbReference>
<evidence type="ECO:0000256" key="9">
    <source>
        <dbReference type="SAM" id="MobiDB-lite"/>
    </source>
</evidence>
<dbReference type="GO" id="GO:0006396">
    <property type="term" value="P:RNA processing"/>
    <property type="evidence" value="ECO:0007669"/>
    <property type="project" value="InterPro"/>
</dbReference>
<evidence type="ECO:0000256" key="5">
    <source>
        <dbReference type="ARBA" id="ARBA00022723"/>
    </source>
</evidence>
<evidence type="ECO:0000313" key="12">
    <source>
        <dbReference type="Proteomes" id="UP000594468"/>
    </source>
</evidence>
<keyword evidence="2 8" id="KW-0963">Cytoplasm</keyword>
<dbReference type="EC" id="2.7.7.8" evidence="8"/>
<keyword evidence="5 8" id="KW-0479">Metal-binding</keyword>
<dbReference type="Pfam" id="PF00013">
    <property type="entry name" value="KH_1"/>
    <property type="match status" value="1"/>
</dbReference>
<evidence type="ECO:0000256" key="3">
    <source>
        <dbReference type="ARBA" id="ARBA00022679"/>
    </source>
</evidence>
<dbReference type="CDD" id="cd02393">
    <property type="entry name" value="KH-I_PNPase"/>
    <property type="match status" value="1"/>
</dbReference>
<dbReference type="GO" id="GO:0005829">
    <property type="term" value="C:cytosol"/>
    <property type="evidence" value="ECO:0007669"/>
    <property type="project" value="TreeGrafter"/>
</dbReference>
<dbReference type="SUPFAM" id="SSF54211">
    <property type="entry name" value="Ribosomal protein S5 domain 2-like"/>
    <property type="match status" value="2"/>
</dbReference>
<dbReference type="FunFam" id="2.40.50.140:FF:000189">
    <property type="entry name" value="Polyribonucleotide nucleotidyltransferase, putative"/>
    <property type="match status" value="1"/>
</dbReference>
<dbReference type="GO" id="GO:0003723">
    <property type="term" value="F:RNA binding"/>
    <property type="evidence" value="ECO:0007669"/>
    <property type="project" value="UniProtKB-UniRule"/>
</dbReference>
<evidence type="ECO:0000256" key="1">
    <source>
        <dbReference type="ARBA" id="ARBA00007404"/>
    </source>
</evidence>
<dbReference type="Gene3D" id="3.30.1370.10">
    <property type="entry name" value="K Homology domain, type 1"/>
    <property type="match status" value="1"/>
</dbReference>
<comment type="catalytic activity">
    <reaction evidence="8">
        <text>RNA(n+1) + phosphate = RNA(n) + a ribonucleoside 5'-diphosphate</text>
        <dbReference type="Rhea" id="RHEA:22096"/>
        <dbReference type="Rhea" id="RHEA-COMP:14527"/>
        <dbReference type="Rhea" id="RHEA-COMP:17342"/>
        <dbReference type="ChEBI" id="CHEBI:43474"/>
        <dbReference type="ChEBI" id="CHEBI:57930"/>
        <dbReference type="ChEBI" id="CHEBI:140395"/>
        <dbReference type="EC" id="2.7.7.8"/>
    </reaction>
</comment>
<evidence type="ECO:0000256" key="2">
    <source>
        <dbReference type="ARBA" id="ARBA00022490"/>
    </source>
</evidence>
<dbReference type="AlphaFoldDB" id="A0A7S8IG00"/>
<dbReference type="InterPro" id="IPR004087">
    <property type="entry name" value="KH_dom"/>
</dbReference>
<dbReference type="PIRSF" id="PIRSF005499">
    <property type="entry name" value="PNPase"/>
    <property type="match status" value="1"/>
</dbReference>
<dbReference type="PANTHER" id="PTHR11252">
    <property type="entry name" value="POLYRIBONUCLEOTIDE NUCLEOTIDYLTRANSFERASE"/>
    <property type="match status" value="1"/>
</dbReference>
<dbReference type="InterPro" id="IPR001247">
    <property type="entry name" value="ExoRNase_PH_dom1"/>
</dbReference>
<keyword evidence="7 8" id="KW-0694">RNA-binding</keyword>
<dbReference type="PROSITE" id="PS50084">
    <property type="entry name" value="KH_TYPE_1"/>
    <property type="match status" value="1"/>
</dbReference>
<accession>A0A7S8IG00</accession>
<dbReference type="HAMAP" id="MF_01595">
    <property type="entry name" value="PNPase"/>
    <property type="match status" value="1"/>
</dbReference>
<dbReference type="Gene3D" id="2.40.50.140">
    <property type="entry name" value="Nucleic acid-binding proteins"/>
    <property type="match status" value="1"/>
</dbReference>
<comment type="function">
    <text evidence="8">Involved in mRNA degradation. Catalyzes the phosphorolysis of single-stranded polyribonucleotides processively in the 3'- to 5'-direction.</text>
</comment>
<dbReference type="InterPro" id="IPR036612">
    <property type="entry name" value="KH_dom_type_1_sf"/>
</dbReference>
<proteinExistence type="inferred from homology"/>
<dbReference type="InterPro" id="IPR012162">
    <property type="entry name" value="PNPase"/>
</dbReference>
<gene>
    <name evidence="8" type="primary">pnp</name>
    <name evidence="11" type="ORF">G4Y79_19700</name>
</gene>
<dbReference type="FunFam" id="3.30.230.70:FF:000002">
    <property type="entry name" value="Polyribonucleotide nucleotidyltransferase"/>
    <property type="match status" value="1"/>
</dbReference>
<dbReference type="CDD" id="cd11364">
    <property type="entry name" value="RNase_PH_PNPase_2"/>
    <property type="match status" value="1"/>
</dbReference>
<dbReference type="InterPro" id="IPR004088">
    <property type="entry name" value="KH_dom_type_1"/>
</dbReference>
<dbReference type="SMART" id="SM00316">
    <property type="entry name" value="S1"/>
    <property type="match status" value="1"/>
</dbReference>
<feature type="domain" description="S1 motif" evidence="10">
    <location>
        <begin position="619"/>
        <end position="687"/>
    </location>
</feature>
<evidence type="ECO:0000256" key="6">
    <source>
        <dbReference type="ARBA" id="ARBA00022842"/>
    </source>
</evidence>
<dbReference type="SUPFAM" id="SSF50249">
    <property type="entry name" value="Nucleic acid-binding proteins"/>
    <property type="match status" value="1"/>
</dbReference>
<dbReference type="InterPro" id="IPR020568">
    <property type="entry name" value="Ribosomal_Su5_D2-typ_SF"/>
</dbReference>
<dbReference type="InterPro" id="IPR015847">
    <property type="entry name" value="ExoRNase_PH_dom2"/>
</dbReference>
<feature type="compositionally biased region" description="Gly residues" evidence="9">
    <location>
        <begin position="710"/>
        <end position="728"/>
    </location>
</feature>